<proteinExistence type="predicted"/>
<evidence type="ECO:0000313" key="2">
    <source>
        <dbReference type="EMBL" id="KEJ83013.1"/>
    </source>
</evidence>
<dbReference type="Proteomes" id="UP000053232">
    <property type="component" value="Unassembled WGS sequence"/>
</dbReference>
<evidence type="ECO:0000256" key="1">
    <source>
        <dbReference type="SAM" id="MobiDB-lite"/>
    </source>
</evidence>
<comment type="caution">
    <text evidence="2">The sequence shown here is derived from an EMBL/GenBank/DDBJ whole genome shotgun (WGS) entry which is preliminary data.</text>
</comment>
<feature type="compositionally biased region" description="Polar residues" evidence="1">
    <location>
        <begin position="525"/>
        <end position="543"/>
    </location>
</feature>
<feature type="region of interest" description="Disordered" evidence="1">
    <location>
        <begin position="493"/>
        <end position="550"/>
    </location>
</feature>
<organism evidence="2 3">
    <name type="scientific">Oxytricha trifallax</name>
    <dbReference type="NCBI Taxonomy" id="1172189"/>
    <lineage>
        <taxon>Eukaryota</taxon>
        <taxon>Sar</taxon>
        <taxon>Alveolata</taxon>
        <taxon>Ciliophora</taxon>
        <taxon>Intramacronucleata</taxon>
        <taxon>Spirotrichea</taxon>
        <taxon>Stichotrichia</taxon>
        <taxon>Sporadotrichida</taxon>
        <taxon>Oxytrichidae</taxon>
        <taxon>Oxytrichinae</taxon>
        <taxon>Oxytricha</taxon>
    </lineage>
</organism>
<feature type="compositionally biased region" description="Basic and acidic residues" evidence="1">
    <location>
        <begin position="88"/>
        <end position="103"/>
    </location>
</feature>
<dbReference type="EMBL" id="ARYC01001231">
    <property type="protein sequence ID" value="KEJ83013.1"/>
    <property type="molecule type" value="Genomic_DNA"/>
</dbReference>
<feature type="region of interest" description="Disordered" evidence="1">
    <location>
        <begin position="1"/>
        <end position="103"/>
    </location>
</feature>
<dbReference type="AlphaFoldDB" id="A0A073HYF8"/>
<name>A0A073HYF8_9SPIT</name>
<accession>A0A073HYF8</accession>
<keyword evidence="3" id="KW-1185">Reference proteome</keyword>
<evidence type="ECO:0008006" key="4">
    <source>
        <dbReference type="Google" id="ProtNLM"/>
    </source>
</evidence>
<reference evidence="3" key="1">
    <citation type="journal article" date="2014" name="Cell">
        <title>The Architecture of a Scrambled Genome Reveals Massive Levels of Genomic Rearrangement during Development.</title>
        <authorList>
            <person name="Chen X."/>
            <person name="Bracht J.R."/>
            <person name="Goldman A.D."/>
            <person name="Dolzhenko E."/>
            <person name="Clay D.M."/>
            <person name="Swart E.C."/>
            <person name="Perlman D.H."/>
            <person name="Doak T.G."/>
            <person name="Stuart A."/>
            <person name="Amemiya C.T."/>
            <person name="Sebra R.P."/>
            <person name="Landweber L.F."/>
        </authorList>
    </citation>
    <scope>NUCLEOTIDE SEQUENCE [LARGE SCALE GENOMIC DNA]</scope>
    <source>
        <strain evidence="3">JRB310</strain>
    </source>
</reference>
<feature type="compositionally biased region" description="Basic and acidic residues" evidence="1">
    <location>
        <begin position="498"/>
        <end position="513"/>
    </location>
</feature>
<evidence type="ECO:0000313" key="3">
    <source>
        <dbReference type="Proteomes" id="UP000053232"/>
    </source>
</evidence>
<gene>
    <name evidence="2" type="ORF">OXYTRIMIC_782</name>
</gene>
<protein>
    <recommendedName>
        <fullName evidence="4">Ubiquitin-like protease family profile domain-containing protein</fullName>
    </recommendedName>
</protein>
<sequence>MNKTSFSKTQEEEKQGNQRDRITSRQNHGNEKREFWRKVQEVRFNHRDRSRDQEALGMRNEEKNRIPLNKQMGFKSRLKIGKSNPSKKINESKSQRTQFDKHEDGSECILGDQMKFKKFIDLSEVTCQGFDKIIYTKKGWTPTTSKFITIVCCPSARTKLEKALVRKYDERQAARNRGMREQNLWSQRQHEHWKEINQEWKHFDLIPGNHISEERFEVTTNQIEEAQFNQGKTGFLILPPLVVDDRGILSLEKIIGITNWKLDNGRFWRDTEALRGVIIPICCKGSLRNCKNWVIVKVEREAKTLEIYDTRRAIGSFALIQKHLGKVNELIANTVGNDFKVNKLQSMVNTNQVSDPEDCGIMAILITNHLALELQGEPIFQIFAKDWINMQRYYILFNMEVVFMKMKIGRSGVALSDDEIAEDTEKRNEGIWQQSSQELTAGTYVFNSQIDQWDDVVMREDQRGEIEQEFIANEGRFSELAEEVPEIEEILFPNKMKHREEGREENSDKRNTQDAEGAVVEGTKEQIQAVVNQEESFGQQQQVKEADIKE</sequence>
<feature type="compositionally biased region" description="Basic and acidic residues" evidence="1">
    <location>
        <begin position="9"/>
        <end position="65"/>
    </location>
</feature>